<evidence type="ECO:0000313" key="2">
    <source>
        <dbReference type="EMBL" id="KAA1107762.1"/>
    </source>
</evidence>
<reference evidence="2 3" key="1">
    <citation type="submission" date="2019-05" db="EMBL/GenBank/DDBJ databases">
        <title>Emergence of the Ug99 lineage of the wheat stem rust pathogen through somatic hybridization.</title>
        <authorList>
            <person name="Li F."/>
            <person name="Upadhyaya N.M."/>
            <person name="Sperschneider J."/>
            <person name="Matny O."/>
            <person name="Nguyen-Phuc H."/>
            <person name="Mago R."/>
            <person name="Raley C."/>
            <person name="Miller M.E."/>
            <person name="Silverstein K.A.T."/>
            <person name="Henningsen E."/>
            <person name="Hirsch C.D."/>
            <person name="Visser B."/>
            <person name="Pretorius Z.A."/>
            <person name="Steffenson B.J."/>
            <person name="Schwessinger B."/>
            <person name="Dodds P.N."/>
            <person name="Figueroa M."/>
        </authorList>
    </citation>
    <scope>NUCLEOTIDE SEQUENCE [LARGE SCALE GENOMIC DNA]</scope>
    <source>
        <strain evidence="2 3">Ug99</strain>
    </source>
</reference>
<gene>
    <name evidence="2" type="ORF">PGTUg99_014519</name>
</gene>
<evidence type="ECO:0000256" key="1">
    <source>
        <dbReference type="SAM" id="MobiDB-lite"/>
    </source>
</evidence>
<sequence length="822" mass="90859">MAENNKVEDFFSKILSISKSASRIPEATRNNLIYQRFSYPPIIAEDEEDEGMWYVVNQAMDSLFGVNNCKENLRTGQFGIEVVLNYLKKAHAGGVITEEIPEKPSPKKFNKFFSDVVNKTSNASKATAGLSKSTACTSKKTSSLPKSNSSVSRQISTTTPKNPKPTSSSLNLSGAKIDKKVLLKCPKSTKEQVCKSCSISKYEDGDSHLDTVFKCHCGASPVVLPKGRSQNVEAHWESRACKQATSSVMNTRPLTSYFNLKRTRSNLDPQEPAPKPKKKTVSLLCSGLNDNTWPRPRQQFSIHQCIVGSPSAHHRAPPRHKVCFELFGTTKESELSEEQSRQLVQTLESKSVWFIKRHDATAGIFSSNCERHVNVAPGTVTFVCNQCLLLKNNNSLKKALNVKYASADNVKDISPFLMKQDLFQSKLLLYGELRQLNTSLEKHSRTGDQEFWSALAIHAKRGFFKENDAFQGLVKAVAVRTEREAAGKALSGMKFDIYFNNFLTTMAAMSPAAAKFLRDNMGGRSLRSMRNERKKNGGQIEDGIVLTNFERVAGYVASLGYTGPLALASDQTVCVKSLRSHNGHLVGAQGGDVPFSSLEELAELVKKSPIKMNFAVRLYTIQVPLPKVPSFVVALVASYDKEKAEDIAASHIAVLDYCSQAGMSIVSIGSDGAATEISALRILQTSVDQYLCFQKADAGILVQVPLMGQSLRPVVPVQDPKHARKTAANQLLSGAWLLSFGKYYLNISHLVEILNKSSPLYSRDVLNCDKQDDGRAYRTMNWETLEASLQSPTHTGLSIYLFLFGELTDSWLCSNMIHLDRI</sequence>
<feature type="compositionally biased region" description="Low complexity" evidence="1">
    <location>
        <begin position="156"/>
        <end position="169"/>
    </location>
</feature>
<accession>A0A5B0Q3U8</accession>
<dbReference type="EMBL" id="VDEP01000307">
    <property type="protein sequence ID" value="KAA1107762.1"/>
    <property type="molecule type" value="Genomic_DNA"/>
</dbReference>
<feature type="compositionally biased region" description="Polar residues" evidence="1">
    <location>
        <begin position="144"/>
        <end position="155"/>
    </location>
</feature>
<organism evidence="2 3">
    <name type="scientific">Puccinia graminis f. sp. tritici</name>
    <dbReference type="NCBI Taxonomy" id="56615"/>
    <lineage>
        <taxon>Eukaryota</taxon>
        <taxon>Fungi</taxon>
        <taxon>Dikarya</taxon>
        <taxon>Basidiomycota</taxon>
        <taxon>Pucciniomycotina</taxon>
        <taxon>Pucciniomycetes</taxon>
        <taxon>Pucciniales</taxon>
        <taxon>Pucciniaceae</taxon>
        <taxon>Puccinia</taxon>
    </lineage>
</organism>
<comment type="caution">
    <text evidence="2">The sequence shown here is derived from an EMBL/GenBank/DDBJ whole genome shotgun (WGS) entry which is preliminary data.</text>
</comment>
<proteinExistence type="predicted"/>
<evidence type="ECO:0000313" key="3">
    <source>
        <dbReference type="Proteomes" id="UP000325313"/>
    </source>
</evidence>
<dbReference type="Proteomes" id="UP000325313">
    <property type="component" value="Unassembled WGS sequence"/>
</dbReference>
<dbReference type="AlphaFoldDB" id="A0A5B0Q3U8"/>
<name>A0A5B0Q3U8_PUCGR</name>
<feature type="region of interest" description="Disordered" evidence="1">
    <location>
        <begin position="137"/>
        <end position="172"/>
    </location>
</feature>
<protein>
    <submittedName>
        <fullName evidence="2">Uncharacterized protein</fullName>
    </submittedName>
</protein>